<dbReference type="Pfam" id="PF13400">
    <property type="entry name" value="Tad"/>
    <property type="match status" value="1"/>
</dbReference>
<dbReference type="RefSeq" id="WP_160598091.1">
    <property type="nucleotide sequence ID" value="NZ_WTYS01000001.1"/>
</dbReference>
<dbReference type="AlphaFoldDB" id="A0A6I4SMK1"/>
<dbReference type="Proteomes" id="UP000468943">
    <property type="component" value="Unassembled WGS sequence"/>
</dbReference>
<organism evidence="2 3">
    <name type="scientific">Pontixanthobacter gangjinensis</name>
    <dbReference type="NCBI Taxonomy" id="1028742"/>
    <lineage>
        <taxon>Bacteria</taxon>
        <taxon>Pseudomonadati</taxon>
        <taxon>Pseudomonadota</taxon>
        <taxon>Alphaproteobacteria</taxon>
        <taxon>Sphingomonadales</taxon>
        <taxon>Erythrobacteraceae</taxon>
        <taxon>Pontixanthobacter</taxon>
    </lineage>
</organism>
<dbReference type="InterPro" id="IPR028087">
    <property type="entry name" value="Tad_N"/>
</dbReference>
<dbReference type="EMBL" id="WTYS01000001">
    <property type="protein sequence ID" value="MXO56953.1"/>
    <property type="molecule type" value="Genomic_DNA"/>
</dbReference>
<gene>
    <name evidence="2" type="ORF">GRI36_08655</name>
</gene>
<evidence type="ECO:0000313" key="3">
    <source>
        <dbReference type="Proteomes" id="UP000468943"/>
    </source>
</evidence>
<feature type="domain" description="Putative Flp pilus-assembly TadG-like N-terminal" evidence="1">
    <location>
        <begin position="17"/>
        <end position="64"/>
    </location>
</feature>
<reference evidence="2 3" key="1">
    <citation type="submission" date="2019-12" db="EMBL/GenBank/DDBJ databases">
        <title>Genomic-based taxomic classification of the family Erythrobacteraceae.</title>
        <authorList>
            <person name="Xu L."/>
        </authorList>
    </citation>
    <scope>NUCLEOTIDE SEQUENCE [LARGE SCALE GENOMIC DNA]</scope>
    <source>
        <strain evidence="2 3">JCM 17802</strain>
    </source>
</reference>
<name>A0A6I4SMK1_9SPHN</name>
<keyword evidence="3" id="KW-1185">Reference proteome</keyword>
<protein>
    <submittedName>
        <fullName evidence="2">Pilus assembly protein</fullName>
    </submittedName>
</protein>
<evidence type="ECO:0000259" key="1">
    <source>
        <dbReference type="Pfam" id="PF13400"/>
    </source>
</evidence>
<proteinExistence type="predicted"/>
<dbReference type="OrthoDB" id="7418984at2"/>
<comment type="caution">
    <text evidence="2">The sequence shown here is derived from an EMBL/GenBank/DDBJ whole genome shotgun (WGS) entry which is preliminary data.</text>
</comment>
<accession>A0A6I4SMK1</accession>
<evidence type="ECO:0000313" key="2">
    <source>
        <dbReference type="EMBL" id="MXO56953.1"/>
    </source>
</evidence>
<sequence length="425" mass="44496">MRAVKKLTKSLKNSKSGNATLLVALGLPALIGGAGFAVDTAQWYMWQRELQHSVDQAAYAGAWALAREDSEDLYLTRAKQEFDANLAKTSEFASDPTIRVADFAGGTGNSVVVTATASKSLPFSSFLMKGATTIRATAQASFAEGYNFNACLVSLAENGTGTTIGGNATVRAQCGIAALSCDENAISIDGSANVSTDVIVACGTIDAEDSDTSVVENVTGLKDIYADLEPPTNDTNRTYECAGKGNNKQASLRPGTYPSLVVSCTTTLSSGIYVINGGTLDLAANYNVTGSGVMFILKNGAEVKLGGTGNENRINLTPMSAGDFVGTDYEENADRLSDILIFEARDNNPSADHILNGNSNSVMEGLIYLPSGTLRINGTSNVTAQCLQISANRIDIRGNATLETLCPTNETTSVGNSTPNVKLVK</sequence>